<evidence type="ECO:0000313" key="2">
    <source>
        <dbReference type="EMBL" id="SKC42814.1"/>
    </source>
</evidence>
<proteinExistence type="predicted"/>
<gene>
    <name evidence="2" type="ORF">SAMN05660236_0424</name>
</gene>
<evidence type="ECO:0000313" key="3">
    <source>
        <dbReference type="Proteomes" id="UP000190961"/>
    </source>
</evidence>
<keyword evidence="1" id="KW-0472">Membrane</keyword>
<organism evidence="2 3">
    <name type="scientific">Ohtaekwangia koreensis</name>
    <dbReference type="NCBI Taxonomy" id="688867"/>
    <lineage>
        <taxon>Bacteria</taxon>
        <taxon>Pseudomonadati</taxon>
        <taxon>Bacteroidota</taxon>
        <taxon>Cytophagia</taxon>
        <taxon>Cytophagales</taxon>
        <taxon>Fulvivirgaceae</taxon>
        <taxon>Ohtaekwangia</taxon>
    </lineage>
</organism>
<dbReference type="AlphaFoldDB" id="A0A1T5IUI4"/>
<feature type="transmembrane region" description="Helical" evidence="1">
    <location>
        <begin position="43"/>
        <end position="68"/>
    </location>
</feature>
<dbReference type="EMBL" id="FUZU01000001">
    <property type="protein sequence ID" value="SKC42814.1"/>
    <property type="molecule type" value="Genomic_DNA"/>
</dbReference>
<keyword evidence="1" id="KW-0812">Transmembrane</keyword>
<evidence type="ECO:0000256" key="1">
    <source>
        <dbReference type="SAM" id="Phobius"/>
    </source>
</evidence>
<sequence length="92" mass="10292">MLCIFLIIVEIVTIFIAVILKHLGTTTSESELLDFQDDLGFFLIGKILVGIVVTFILSLIAIAIYLVVLRLVKQVLNYSVLRVFFFQGLGCL</sequence>
<reference evidence="2 3" key="1">
    <citation type="submission" date="2017-02" db="EMBL/GenBank/DDBJ databases">
        <authorList>
            <person name="Peterson S.W."/>
        </authorList>
    </citation>
    <scope>NUCLEOTIDE SEQUENCE [LARGE SCALE GENOMIC DNA]</scope>
    <source>
        <strain evidence="2 3">DSM 25262</strain>
    </source>
</reference>
<accession>A0A1T5IUI4</accession>
<feature type="transmembrane region" description="Helical" evidence="1">
    <location>
        <begin position="5"/>
        <end position="23"/>
    </location>
</feature>
<dbReference type="Proteomes" id="UP000190961">
    <property type="component" value="Unassembled WGS sequence"/>
</dbReference>
<name>A0A1T5IUI4_9BACT</name>
<keyword evidence="1" id="KW-1133">Transmembrane helix</keyword>
<protein>
    <submittedName>
        <fullName evidence="2">Uncharacterized protein</fullName>
    </submittedName>
</protein>
<keyword evidence="3" id="KW-1185">Reference proteome</keyword>